<dbReference type="InterPro" id="IPR015168">
    <property type="entry name" value="SsuA/THI5"/>
</dbReference>
<dbReference type="PANTHER" id="PTHR43547:SF2">
    <property type="entry name" value="HYBRID SIGNAL TRANSDUCTION HISTIDINE KINASE C"/>
    <property type="match status" value="1"/>
</dbReference>
<dbReference type="Pfam" id="PF00497">
    <property type="entry name" value="SBP_bac_3"/>
    <property type="match status" value="1"/>
</dbReference>
<feature type="domain" description="Histidine kinase" evidence="7">
    <location>
        <begin position="647"/>
        <end position="863"/>
    </location>
</feature>
<dbReference type="Gene3D" id="1.10.287.130">
    <property type="match status" value="1"/>
</dbReference>
<keyword evidence="6" id="KW-0732">Signal</keyword>
<feature type="coiled-coil region" evidence="4">
    <location>
        <begin position="610"/>
        <end position="643"/>
    </location>
</feature>
<dbReference type="SMART" id="SM00387">
    <property type="entry name" value="HATPase_c"/>
    <property type="match status" value="1"/>
</dbReference>
<keyword evidence="5" id="KW-0472">Membrane</keyword>
<evidence type="ECO:0000256" key="2">
    <source>
        <dbReference type="ARBA" id="ARBA00012438"/>
    </source>
</evidence>
<evidence type="ECO:0000256" key="4">
    <source>
        <dbReference type="SAM" id="Coils"/>
    </source>
</evidence>
<dbReference type="InterPro" id="IPR005467">
    <property type="entry name" value="His_kinase_dom"/>
</dbReference>
<protein>
    <recommendedName>
        <fullName evidence="2">histidine kinase</fullName>
        <ecNumber evidence="2">2.7.13.3</ecNumber>
    </recommendedName>
</protein>
<organism evidence="8 9">
    <name type="scientific">Thiosulfativibrio zosterae</name>
    <dbReference type="NCBI Taxonomy" id="2675053"/>
    <lineage>
        <taxon>Bacteria</taxon>
        <taxon>Pseudomonadati</taxon>
        <taxon>Pseudomonadota</taxon>
        <taxon>Gammaproteobacteria</taxon>
        <taxon>Thiotrichales</taxon>
        <taxon>Piscirickettsiaceae</taxon>
        <taxon>Thiosulfativibrio</taxon>
    </lineage>
</organism>
<dbReference type="InterPro" id="IPR003594">
    <property type="entry name" value="HATPase_dom"/>
</dbReference>
<dbReference type="Pfam" id="PF00512">
    <property type="entry name" value="HisKA"/>
    <property type="match status" value="1"/>
</dbReference>
<evidence type="ECO:0000313" key="8">
    <source>
        <dbReference type="EMBL" id="BBP44396.1"/>
    </source>
</evidence>
<dbReference type="EMBL" id="AP021888">
    <property type="protein sequence ID" value="BBP44396.1"/>
    <property type="molecule type" value="Genomic_DNA"/>
</dbReference>
<gene>
    <name evidence="8" type="ORF">THMIRHAT_21420</name>
</gene>
<dbReference type="SUPFAM" id="SSF47384">
    <property type="entry name" value="Homodimeric domain of signal transducing histidine kinase"/>
    <property type="match status" value="1"/>
</dbReference>
<dbReference type="InterPro" id="IPR036890">
    <property type="entry name" value="HATPase_C_sf"/>
</dbReference>
<dbReference type="Pfam" id="PF02518">
    <property type="entry name" value="HATPase_c"/>
    <property type="match status" value="1"/>
</dbReference>
<keyword evidence="4" id="KW-0175">Coiled coil</keyword>
<evidence type="ECO:0000256" key="5">
    <source>
        <dbReference type="SAM" id="Phobius"/>
    </source>
</evidence>
<dbReference type="Proteomes" id="UP000501466">
    <property type="component" value="Chromosome"/>
</dbReference>
<dbReference type="InterPro" id="IPR004358">
    <property type="entry name" value="Sig_transdc_His_kin-like_C"/>
</dbReference>
<dbReference type="Pfam" id="PF09084">
    <property type="entry name" value="NMT1"/>
    <property type="match status" value="1"/>
</dbReference>
<proteinExistence type="predicted"/>
<dbReference type="GO" id="GO:0000155">
    <property type="term" value="F:phosphorelay sensor kinase activity"/>
    <property type="evidence" value="ECO:0007669"/>
    <property type="project" value="InterPro"/>
</dbReference>
<comment type="catalytic activity">
    <reaction evidence="1">
        <text>ATP + protein L-histidine = ADP + protein N-phospho-L-histidine.</text>
        <dbReference type="EC" id="2.7.13.3"/>
    </reaction>
</comment>
<dbReference type="InterPro" id="IPR003661">
    <property type="entry name" value="HisK_dim/P_dom"/>
</dbReference>
<keyword evidence="3" id="KW-0597">Phosphoprotein</keyword>
<feature type="transmembrane region" description="Helical" evidence="5">
    <location>
        <begin position="581"/>
        <end position="601"/>
    </location>
</feature>
<dbReference type="PANTHER" id="PTHR43547">
    <property type="entry name" value="TWO-COMPONENT HISTIDINE KINASE"/>
    <property type="match status" value="1"/>
</dbReference>
<dbReference type="SMART" id="SM00062">
    <property type="entry name" value="PBPb"/>
    <property type="match status" value="1"/>
</dbReference>
<keyword evidence="5" id="KW-1133">Transmembrane helix</keyword>
<dbReference type="SUPFAM" id="SSF53850">
    <property type="entry name" value="Periplasmic binding protein-like II"/>
    <property type="match status" value="2"/>
</dbReference>
<dbReference type="KEGG" id="tzo:THMIRHAT_21420"/>
<keyword evidence="5" id="KW-0812">Transmembrane</keyword>
<name>A0A6F8PQN6_9GAMM</name>
<evidence type="ECO:0000256" key="6">
    <source>
        <dbReference type="SAM" id="SignalP"/>
    </source>
</evidence>
<dbReference type="CDD" id="cd01007">
    <property type="entry name" value="PBP2_BvgS_HisK_like"/>
    <property type="match status" value="1"/>
</dbReference>
<dbReference type="Gene3D" id="3.40.190.10">
    <property type="entry name" value="Periplasmic binding protein-like II"/>
    <property type="match status" value="4"/>
</dbReference>
<dbReference type="InterPro" id="IPR036097">
    <property type="entry name" value="HisK_dim/P_sf"/>
</dbReference>
<accession>A0A6F8PQN6</accession>
<dbReference type="InterPro" id="IPR001638">
    <property type="entry name" value="Solute-binding_3/MltF_N"/>
</dbReference>
<feature type="chain" id="PRO_5026331938" description="histidine kinase" evidence="6">
    <location>
        <begin position="26"/>
        <end position="870"/>
    </location>
</feature>
<dbReference type="EC" id="2.7.13.3" evidence="2"/>
<dbReference type="SMART" id="SM00388">
    <property type="entry name" value="HisKA"/>
    <property type="match status" value="1"/>
</dbReference>
<sequence length="870" mass="98230">MNARFTKYLLGVVVLFLGVMSTAQATPKGGPAQPSAESQIIKVQLNWNHQFEFAGFYAALAQGYYKELGLEVELISWTKDHEPLDAVLSGDADFGVGYSTLVVDYIKGAPIEIVSASFQYSPMILLSHAPVLTLEDLKNKTVMHHDDMQIRALLNLAYQNRADQYAFTQKSTGDLTSFIEKKVDLYAGYATNEPFRLNKLQVPYYVTDPKNYGIQSYGNLLFTSQALAQSDPSLVKRFNEATLKGWDYALHNQSEIVDYLMAHFPVVKTREDLIAEAHDTTKYVKFGKTPIGEVSAAKLQAIAVSAKETGLITPEQLAQADLSRLLFHDTERFLNLEELAYLRAHPVIELANDNSWAPFEFTDEQGRYHGLAADYFKLFEKSLGVKFKATPNQNWDTALQRASEGDLPVLSCAVSTPKRQASLSFTRPYLSFPMVLLARNTVDYIEDYNKLNRKVIAVTRGYWSQEYLEENFPQISLLLVNSVEQGIDAVLKGEAYGYSGNLAAINYALKKQGIDGLHIIGQADKRFELAIGVHKSEPMLLSILEKALNQVTPEQEREIYNRWIQLELVNKTDLKQIFSLIWPYLLGLLGMIGLWAFYVFYQTQKSQLLTQLADEKIKGALNKAQAAEQQLNLEKQHRQAQAKFFAMITHELKTPVSMIDGALQSLSLLTPSVEPEVEKRYDRIRRAANRINDLVQRFLQQDRLEDNQFELNIRPFALKGILDNVVNYYPLQRKIQFHNALKSDLLVADPALIELALSNLIDNAHKYSLLDKVILVSLEEEVQPNAIYWLISVADFGVGLDESQVEGLFEPYQRGQNLGDIPGVGLGLYLVKKIAKLHGGEVRYQSQDRSKGSIFTLKIPQNLTMTRARK</sequence>
<feature type="signal peptide" evidence="6">
    <location>
        <begin position="1"/>
        <end position="25"/>
    </location>
</feature>
<evidence type="ECO:0000256" key="1">
    <source>
        <dbReference type="ARBA" id="ARBA00000085"/>
    </source>
</evidence>
<dbReference type="CDD" id="cd00082">
    <property type="entry name" value="HisKA"/>
    <property type="match status" value="1"/>
</dbReference>
<keyword evidence="9" id="KW-1185">Reference proteome</keyword>
<evidence type="ECO:0000259" key="7">
    <source>
        <dbReference type="PROSITE" id="PS50109"/>
    </source>
</evidence>
<dbReference type="Gene3D" id="3.30.565.10">
    <property type="entry name" value="Histidine kinase-like ATPase, C-terminal domain"/>
    <property type="match status" value="1"/>
</dbReference>
<evidence type="ECO:0000313" key="9">
    <source>
        <dbReference type="Proteomes" id="UP000501466"/>
    </source>
</evidence>
<evidence type="ECO:0000256" key="3">
    <source>
        <dbReference type="ARBA" id="ARBA00022553"/>
    </source>
</evidence>
<reference evidence="9" key="1">
    <citation type="submission" date="2019-11" db="EMBL/GenBank/DDBJ databases">
        <title>Isolation and characterization of two novel species in the genus Thiomicrorhabdus.</title>
        <authorList>
            <person name="Mochizuki J."/>
            <person name="Kojima H."/>
            <person name="Fukui M."/>
        </authorList>
    </citation>
    <scope>NUCLEOTIDE SEQUENCE [LARGE SCALE GENOMIC DNA]</scope>
    <source>
        <strain evidence="9">AkT22</strain>
    </source>
</reference>
<dbReference type="CDD" id="cd00075">
    <property type="entry name" value="HATPase"/>
    <property type="match status" value="1"/>
</dbReference>
<dbReference type="RefSeq" id="WP_173292117.1">
    <property type="nucleotide sequence ID" value="NZ_AP021888.1"/>
</dbReference>
<dbReference type="PROSITE" id="PS50109">
    <property type="entry name" value="HIS_KIN"/>
    <property type="match status" value="1"/>
</dbReference>
<dbReference type="SUPFAM" id="SSF55874">
    <property type="entry name" value="ATPase domain of HSP90 chaperone/DNA topoisomerase II/histidine kinase"/>
    <property type="match status" value="1"/>
</dbReference>
<dbReference type="PRINTS" id="PR00344">
    <property type="entry name" value="BCTRLSENSOR"/>
</dbReference>
<dbReference type="AlphaFoldDB" id="A0A6F8PQN6"/>